<comment type="similarity">
    <text evidence="4 11">Belongs to the MoeA family.</text>
</comment>
<evidence type="ECO:0000256" key="4">
    <source>
        <dbReference type="ARBA" id="ARBA00010763"/>
    </source>
</evidence>
<dbReference type="Gene3D" id="2.40.340.10">
    <property type="entry name" value="MoeA, C-terminal, domain IV"/>
    <property type="match status" value="1"/>
</dbReference>
<dbReference type="GO" id="GO:0005525">
    <property type="term" value="F:GTP binding"/>
    <property type="evidence" value="ECO:0007669"/>
    <property type="project" value="InterPro"/>
</dbReference>
<dbReference type="SUPFAM" id="SSF63867">
    <property type="entry name" value="MoeA C-terminal domain-like"/>
    <property type="match status" value="1"/>
</dbReference>
<dbReference type="FunFam" id="3.40.980.10:FF:000004">
    <property type="entry name" value="Molybdopterin molybdenumtransferase"/>
    <property type="match status" value="1"/>
</dbReference>
<sequence>MTIKSIKNVPLLGFAAYSGTGKTTLLEALLPMLTETGLRIGVLKHAHHNFDVDKPGKDSYRLRKAGASQMLISSRYRHALMTETPDSEAGFEYLLSRFDHKALDLILVEGCKNIAFPKIELNRQEVGKPWLHPSDDNIIAIASDSELDVELPTMSINDLNAIKTFILDYVQKQETPKANVAACCDTLSPAFLSVVQGQEKILNAVEAISASETVTITEAYGRVLLDDISSPINVPAYTNSAMDGYAIIGADNHRTQFEVVASVMAGHGYDKALEPGQAVQIMTGAPMPVGADTVVMREQALVDGNSVGFGDAAIKTGQNVRQAGEDLAVGQAVFTSGTLLQAPELGMIASLGMDSVTVKRALRVAVFSTGDEVQAPGTPLKANSIYDSNRFTIMAMLKKLGCDVVDLGILEDDESVMERAIVEASDSADLVITSGGVSVGDADFIKNVLEKRGSVDFWRINMRPGRPLAFGDINGVPFFGLPGNPVAVMVSFINFVEPAIKKMQGVQNFAPLKVQAIATESLRSRQGRTEFSRGVYEVDQESGQLSVKTTGKQGSGILRSMSEANCLIEIAPHIDTVKPGESVTIIRFKAESSAQICQASNTIGNTMARTIIYEYKNEEKTLTFSYQQHRNIHEAVAEAEGIDLTEFLKMEQQIEAISDTKAVRNYRDNHFKKLGFGKITLKPKENFGVGKKPMS</sequence>
<dbReference type="Pfam" id="PF03453">
    <property type="entry name" value="MoeA_N"/>
    <property type="match status" value="1"/>
</dbReference>
<dbReference type="InterPro" id="IPR004435">
    <property type="entry name" value="MobB_dom"/>
</dbReference>
<evidence type="ECO:0000313" key="13">
    <source>
        <dbReference type="EMBL" id="GAL19218.1"/>
    </source>
</evidence>
<dbReference type="GO" id="GO:0046872">
    <property type="term" value="F:metal ion binding"/>
    <property type="evidence" value="ECO:0007669"/>
    <property type="project" value="UniProtKB-UniRule"/>
</dbReference>
<keyword evidence="8 11" id="KW-0460">Magnesium</keyword>
<organism evidence="13 14">
    <name type="scientific">Vibrio maritimus</name>
    <dbReference type="NCBI Taxonomy" id="990268"/>
    <lineage>
        <taxon>Bacteria</taxon>
        <taxon>Pseudomonadati</taxon>
        <taxon>Pseudomonadota</taxon>
        <taxon>Gammaproteobacteria</taxon>
        <taxon>Vibrionales</taxon>
        <taxon>Vibrionaceae</taxon>
        <taxon>Vibrio</taxon>
    </lineage>
</organism>
<dbReference type="Gene3D" id="2.20.25.120">
    <property type="match status" value="1"/>
</dbReference>
<dbReference type="PANTHER" id="PTHR10192:SF31">
    <property type="entry name" value="MOLYBDOPTERIN MOLYBDENUMTRANSFERASE"/>
    <property type="match status" value="1"/>
</dbReference>
<evidence type="ECO:0000256" key="3">
    <source>
        <dbReference type="ARBA" id="ARBA00005046"/>
    </source>
</evidence>
<comment type="cofactor">
    <cofactor evidence="1 11">
        <name>Mg(2+)</name>
        <dbReference type="ChEBI" id="CHEBI:18420"/>
    </cofactor>
</comment>
<comment type="function">
    <text evidence="2 11">Catalyzes the insertion of molybdate into adenylated molybdopterin with the concomitant release of AMP.</text>
</comment>
<evidence type="ECO:0000256" key="8">
    <source>
        <dbReference type="ARBA" id="ARBA00022842"/>
    </source>
</evidence>
<name>A0A090RXB2_9VIBR</name>
<protein>
    <recommendedName>
        <fullName evidence="11">Molybdopterin molybdenumtransferase</fullName>
        <ecNumber evidence="11">2.10.1.1</ecNumber>
    </recommendedName>
</protein>
<dbReference type="NCBIfam" id="TIGR00176">
    <property type="entry name" value="mobB"/>
    <property type="match status" value="1"/>
</dbReference>
<dbReference type="Pfam" id="PF03205">
    <property type="entry name" value="MobB"/>
    <property type="match status" value="1"/>
</dbReference>
<dbReference type="Gene3D" id="3.40.50.300">
    <property type="entry name" value="P-loop containing nucleotide triphosphate hydrolases"/>
    <property type="match status" value="1"/>
</dbReference>
<comment type="caution">
    <text evidence="13">The sequence shown here is derived from an EMBL/GenBank/DDBJ whole genome shotgun (WGS) entry which is preliminary data.</text>
</comment>
<dbReference type="EC" id="2.10.1.1" evidence="11"/>
<keyword evidence="5 11" id="KW-0500">Molybdenum</keyword>
<evidence type="ECO:0000256" key="10">
    <source>
        <dbReference type="ARBA" id="ARBA00047317"/>
    </source>
</evidence>
<dbReference type="Gene3D" id="2.170.190.11">
    <property type="entry name" value="Molybdopterin biosynthesis moea protein, domain 3"/>
    <property type="match status" value="1"/>
</dbReference>
<evidence type="ECO:0000256" key="2">
    <source>
        <dbReference type="ARBA" id="ARBA00002901"/>
    </source>
</evidence>
<evidence type="ECO:0000256" key="6">
    <source>
        <dbReference type="ARBA" id="ARBA00022679"/>
    </source>
</evidence>
<reference evidence="13 14" key="2">
    <citation type="submission" date="2014-09" db="EMBL/GenBank/DDBJ databases">
        <authorList>
            <consortium name="NBRP consortium"/>
            <person name="Sawabe T."/>
            <person name="Meirelles P."/>
            <person name="Nakanishi M."/>
            <person name="Sayaka M."/>
            <person name="Hattori M."/>
            <person name="Ohkuma M."/>
        </authorList>
    </citation>
    <scope>NUCLEOTIDE SEQUENCE [LARGE SCALE GENOMIC DNA]</scope>
    <source>
        <strain evidence="14">JCM19235</strain>
    </source>
</reference>
<dbReference type="InterPro" id="IPR038987">
    <property type="entry name" value="MoeA-like"/>
</dbReference>
<dbReference type="UniPathway" id="UPA00344"/>
<dbReference type="NCBIfam" id="NF011060">
    <property type="entry name" value="PRK14491.1"/>
    <property type="match status" value="1"/>
</dbReference>
<dbReference type="InterPro" id="IPR005110">
    <property type="entry name" value="MoeA_linker/N"/>
</dbReference>
<dbReference type="InterPro" id="IPR027417">
    <property type="entry name" value="P-loop_NTPase"/>
</dbReference>
<dbReference type="FunFam" id="3.40.50.300:FF:000920">
    <property type="entry name" value="Molybdopterin-guanine dinucleotide biosynthesis protein B"/>
    <property type="match status" value="1"/>
</dbReference>
<dbReference type="InterPro" id="IPR036688">
    <property type="entry name" value="MoeA_C_domain_IV_sf"/>
</dbReference>
<dbReference type="Proteomes" id="UP000029228">
    <property type="component" value="Unassembled WGS sequence"/>
</dbReference>
<dbReference type="GO" id="GO:0061599">
    <property type="term" value="F:molybdopterin molybdotransferase activity"/>
    <property type="evidence" value="ECO:0007669"/>
    <property type="project" value="UniProtKB-UniRule"/>
</dbReference>
<dbReference type="Pfam" id="PF03454">
    <property type="entry name" value="MoeA_C"/>
    <property type="match status" value="1"/>
</dbReference>
<dbReference type="GO" id="GO:0005829">
    <property type="term" value="C:cytosol"/>
    <property type="evidence" value="ECO:0007669"/>
    <property type="project" value="TreeGrafter"/>
</dbReference>
<evidence type="ECO:0000256" key="1">
    <source>
        <dbReference type="ARBA" id="ARBA00001946"/>
    </source>
</evidence>
<dbReference type="CDD" id="cd03116">
    <property type="entry name" value="MobB"/>
    <property type="match status" value="1"/>
</dbReference>
<dbReference type="SUPFAM" id="SSF52540">
    <property type="entry name" value="P-loop containing nucleoside triphosphate hydrolases"/>
    <property type="match status" value="1"/>
</dbReference>
<dbReference type="Gene3D" id="3.40.980.10">
    <property type="entry name" value="MoaB/Mog-like domain"/>
    <property type="match status" value="1"/>
</dbReference>
<comment type="pathway">
    <text evidence="3 11">Cofactor biosynthesis; molybdopterin biosynthesis.</text>
</comment>
<evidence type="ECO:0000313" key="14">
    <source>
        <dbReference type="Proteomes" id="UP000029228"/>
    </source>
</evidence>
<dbReference type="NCBIfam" id="NF045515">
    <property type="entry name" value="Glp_gephyrin"/>
    <property type="match status" value="1"/>
</dbReference>
<dbReference type="PANTHER" id="PTHR10192">
    <property type="entry name" value="MOLYBDOPTERIN BIOSYNTHESIS PROTEIN"/>
    <property type="match status" value="1"/>
</dbReference>
<dbReference type="OrthoDB" id="9804758at2"/>
<dbReference type="AlphaFoldDB" id="A0A090RXB2"/>
<evidence type="ECO:0000256" key="9">
    <source>
        <dbReference type="ARBA" id="ARBA00023150"/>
    </source>
</evidence>
<evidence type="ECO:0000256" key="11">
    <source>
        <dbReference type="RuleBase" id="RU365090"/>
    </source>
</evidence>
<keyword evidence="6 11" id="KW-0808">Transferase</keyword>
<comment type="catalytic activity">
    <reaction evidence="10">
        <text>adenylyl-molybdopterin + molybdate = Mo-molybdopterin + AMP + H(+)</text>
        <dbReference type="Rhea" id="RHEA:35047"/>
        <dbReference type="ChEBI" id="CHEBI:15378"/>
        <dbReference type="ChEBI" id="CHEBI:36264"/>
        <dbReference type="ChEBI" id="CHEBI:62727"/>
        <dbReference type="ChEBI" id="CHEBI:71302"/>
        <dbReference type="ChEBI" id="CHEBI:456215"/>
        <dbReference type="EC" id="2.10.1.1"/>
    </reaction>
</comment>
<dbReference type="InterPro" id="IPR005111">
    <property type="entry name" value="MoeA_C_domain_IV"/>
</dbReference>
<dbReference type="GO" id="GO:0006777">
    <property type="term" value="P:Mo-molybdopterin cofactor biosynthetic process"/>
    <property type="evidence" value="ECO:0007669"/>
    <property type="project" value="UniProtKB-UniRule"/>
</dbReference>
<keyword evidence="14" id="KW-1185">Reference proteome</keyword>
<gene>
    <name evidence="13" type="ORF">JCM19235_2641</name>
</gene>
<proteinExistence type="inferred from homology"/>
<accession>A0A090RXB2</accession>
<keyword evidence="7 11" id="KW-0479">Metal-binding</keyword>
<dbReference type="FunFam" id="2.170.190.11:FF:000008">
    <property type="entry name" value="Molybdopterin molybdenumtransferase"/>
    <property type="match status" value="1"/>
</dbReference>
<evidence type="ECO:0000256" key="5">
    <source>
        <dbReference type="ARBA" id="ARBA00022505"/>
    </source>
</evidence>
<dbReference type="SMART" id="SM00852">
    <property type="entry name" value="MoCF_biosynth"/>
    <property type="match status" value="1"/>
</dbReference>
<dbReference type="InterPro" id="IPR001453">
    <property type="entry name" value="MoaB/Mog_dom"/>
</dbReference>
<evidence type="ECO:0000259" key="12">
    <source>
        <dbReference type="SMART" id="SM00852"/>
    </source>
</evidence>
<dbReference type="NCBIfam" id="TIGR00177">
    <property type="entry name" value="molyb_syn"/>
    <property type="match status" value="1"/>
</dbReference>
<keyword evidence="9 11" id="KW-0501">Molybdenum cofactor biosynthesis</keyword>
<dbReference type="InterPro" id="IPR036425">
    <property type="entry name" value="MoaB/Mog-like_dom_sf"/>
</dbReference>
<dbReference type="SUPFAM" id="SSF63882">
    <property type="entry name" value="MoeA N-terminal region -like"/>
    <property type="match status" value="1"/>
</dbReference>
<dbReference type="Gene3D" id="3.90.105.10">
    <property type="entry name" value="Molybdopterin biosynthesis moea protein, domain 2"/>
    <property type="match status" value="1"/>
</dbReference>
<dbReference type="EMBL" id="BBMR01000003">
    <property type="protein sequence ID" value="GAL19218.1"/>
    <property type="molecule type" value="Genomic_DNA"/>
</dbReference>
<dbReference type="InterPro" id="IPR036135">
    <property type="entry name" value="MoeA_linker/N_sf"/>
</dbReference>
<dbReference type="Pfam" id="PF00994">
    <property type="entry name" value="MoCF_biosynth"/>
    <property type="match status" value="1"/>
</dbReference>
<feature type="domain" description="MoaB/Mog" evidence="12">
    <location>
        <begin position="365"/>
        <end position="502"/>
    </location>
</feature>
<dbReference type="STRING" id="990268.JCM19235_2641"/>
<evidence type="ECO:0000256" key="7">
    <source>
        <dbReference type="ARBA" id="ARBA00022723"/>
    </source>
</evidence>
<dbReference type="InterPro" id="IPR008284">
    <property type="entry name" value="MoCF_biosynth_CS"/>
</dbReference>
<dbReference type="SUPFAM" id="SSF53218">
    <property type="entry name" value="Molybdenum cofactor biosynthesis proteins"/>
    <property type="match status" value="1"/>
</dbReference>
<dbReference type="InterPro" id="IPR021343">
    <property type="entry name" value="DUF2960"/>
</dbReference>
<reference evidence="13 14" key="1">
    <citation type="submission" date="2014-09" db="EMBL/GenBank/DDBJ databases">
        <title>Vibrio maritimus JCM 19235. (C45) whole genome shotgun sequence.</title>
        <authorList>
            <person name="Sawabe T."/>
            <person name="Meirelles P."/>
            <person name="Nakanishi M."/>
            <person name="Sayaka M."/>
            <person name="Hattori M."/>
            <person name="Ohkuma M."/>
        </authorList>
    </citation>
    <scope>NUCLEOTIDE SEQUENCE [LARGE SCALE GENOMIC DNA]</scope>
    <source>
        <strain evidence="14">JCM19235</strain>
    </source>
</reference>
<dbReference type="CDD" id="cd00887">
    <property type="entry name" value="MoeA"/>
    <property type="match status" value="1"/>
</dbReference>
<dbReference type="PROSITE" id="PS01079">
    <property type="entry name" value="MOCF_BIOSYNTHESIS_2"/>
    <property type="match status" value="1"/>
</dbReference>
<dbReference type="Pfam" id="PF11173">
    <property type="entry name" value="DUF2960"/>
    <property type="match status" value="1"/>
</dbReference>